<feature type="region of interest" description="Disordered" evidence="1">
    <location>
        <begin position="491"/>
        <end position="532"/>
    </location>
</feature>
<feature type="region of interest" description="Disordered" evidence="1">
    <location>
        <begin position="166"/>
        <end position="204"/>
    </location>
</feature>
<feature type="region of interest" description="Disordered" evidence="1">
    <location>
        <begin position="245"/>
        <end position="268"/>
    </location>
</feature>
<accession>A0A1Y1XL57</accession>
<evidence type="ECO:0000313" key="2">
    <source>
        <dbReference type="EMBL" id="ORX86499.1"/>
    </source>
</evidence>
<feature type="compositionally biased region" description="Low complexity" evidence="1">
    <location>
        <begin position="166"/>
        <end position="201"/>
    </location>
</feature>
<evidence type="ECO:0000313" key="3">
    <source>
        <dbReference type="Proteomes" id="UP000193944"/>
    </source>
</evidence>
<sequence length="622" mass="72832">MFNNPIFDITKGISSLYISGKKRKHSEILKKPDGDISNKFKDLKDKFKDLASLYDELEEQLGDVHFMNLSNIKNYRLKPKQKSRIRNIPNSQKNFNYNYNNLNDYYYSLYKKLTNKKQKISSNDEIKDKEEENIDAEINRKRQLYNIDNEISLNFSDTKLNSLGLNSNSNNKINDNSNNNNNNNDNNNNNNSNSNNNIYKNSRPKKTYRYNYIKNEYSSKQNNFIPSGIKIPKKFENTHEKINTSNETKNKDQQQQPPQNSKLNNIKEKNVPIPTLNFISLKNISDRTSNSFFNNLSRSSIVSSNSDTIKDNINERRNKKRHRENGPYIPLTQSLNLLENLSNSQFLEDLNDYVEKVNEDNNIYSTCSKLNTIPYHSFQTQNDLINLMNESKSKSVNYLKLYSSKSIRTSSSDFVVSSSESVKDKSDCVIWNKDLNINNYNNNYYKINPQYLDEESDPFENISDLSVSSDERKQHLSINNINENKKEILRHHHHHHSQREEKSHKRARNNSNNSDISNITSASTVTTETTTTTASNITNEDCYQDDITYSELLNNPMKKHEIYQMEKSHNKFIKSWLDFENKIYCNLNYFIENDFIDLYDFLCKKSDTINSNQNKNSEIPLP</sequence>
<gene>
    <name evidence="2" type="ORF">BCR32DRAFT_264890</name>
</gene>
<comment type="caution">
    <text evidence="2">The sequence shown here is derived from an EMBL/GenBank/DDBJ whole genome shotgun (WGS) entry which is preliminary data.</text>
</comment>
<evidence type="ECO:0000256" key="1">
    <source>
        <dbReference type="SAM" id="MobiDB-lite"/>
    </source>
</evidence>
<dbReference type="AlphaFoldDB" id="A0A1Y1XL57"/>
<protein>
    <submittedName>
        <fullName evidence="2">Uncharacterized protein</fullName>
    </submittedName>
</protein>
<reference evidence="2 3" key="1">
    <citation type="submission" date="2016-08" db="EMBL/GenBank/DDBJ databases">
        <title>A Parts List for Fungal Cellulosomes Revealed by Comparative Genomics.</title>
        <authorList>
            <consortium name="DOE Joint Genome Institute"/>
            <person name="Haitjema C.H."/>
            <person name="Gilmore S.P."/>
            <person name="Henske J.K."/>
            <person name="Solomon K.V."/>
            <person name="De Groot R."/>
            <person name="Kuo A."/>
            <person name="Mondo S.J."/>
            <person name="Salamov A.A."/>
            <person name="Labutti K."/>
            <person name="Zhao Z."/>
            <person name="Chiniquy J."/>
            <person name="Barry K."/>
            <person name="Brewer H.M."/>
            <person name="Purvine S.O."/>
            <person name="Wright A.T."/>
            <person name="Boxma B."/>
            <person name="Van Alen T."/>
            <person name="Hackstein J.H."/>
            <person name="Baker S.E."/>
            <person name="Grigoriev I.V."/>
            <person name="O'Malley M.A."/>
        </authorList>
    </citation>
    <scope>NUCLEOTIDE SEQUENCE [LARGE SCALE GENOMIC DNA]</scope>
    <source>
        <strain evidence="2 3">S4</strain>
    </source>
</reference>
<proteinExistence type="predicted"/>
<dbReference type="EMBL" id="MCFG01000020">
    <property type="protein sequence ID" value="ORX86499.1"/>
    <property type="molecule type" value="Genomic_DNA"/>
</dbReference>
<dbReference type="OrthoDB" id="10531610at2759"/>
<name>A0A1Y1XL57_9FUNG</name>
<organism evidence="2 3">
    <name type="scientific">Anaeromyces robustus</name>
    <dbReference type="NCBI Taxonomy" id="1754192"/>
    <lineage>
        <taxon>Eukaryota</taxon>
        <taxon>Fungi</taxon>
        <taxon>Fungi incertae sedis</taxon>
        <taxon>Chytridiomycota</taxon>
        <taxon>Chytridiomycota incertae sedis</taxon>
        <taxon>Neocallimastigomycetes</taxon>
        <taxon>Neocallimastigales</taxon>
        <taxon>Neocallimastigaceae</taxon>
        <taxon>Anaeromyces</taxon>
    </lineage>
</organism>
<reference evidence="2 3" key="2">
    <citation type="submission" date="2016-08" db="EMBL/GenBank/DDBJ databases">
        <title>Pervasive Adenine N6-methylation of Active Genes in Fungi.</title>
        <authorList>
            <consortium name="DOE Joint Genome Institute"/>
            <person name="Mondo S.J."/>
            <person name="Dannebaum R.O."/>
            <person name="Kuo R.C."/>
            <person name="Labutti K."/>
            <person name="Haridas S."/>
            <person name="Kuo A."/>
            <person name="Salamov A."/>
            <person name="Ahrendt S.R."/>
            <person name="Lipzen A."/>
            <person name="Sullivan W."/>
            <person name="Andreopoulos W.B."/>
            <person name="Clum A."/>
            <person name="Lindquist E."/>
            <person name="Daum C."/>
            <person name="Ramamoorthy G.K."/>
            <person name="Gryganskyi A."/>
            <person name="Culley D."/>
            <person name="Magnuson J.K."/>
            <person name="James T.Y."/>
            <person name="O'Malley M.A."/>
            <person name="Stajich J.E."/>
            <person name="Spatafora J.W."/>
            <person name="Visel A."/>
            <person name="Grigoriev I.V."/>
        </authorList>
    </citation>
    <scope>NUCLEOTIDE SEQUENCE [LARGE SCALE GENOMIC DNA]</scope>
    <source>
        <strain evidence="2 3">S4</strain>
    </source>
</reference>
<feature type="compositionally biased region" description="Low complexity" evidence="1">
    <location>
        <begin position="509"/>
        <end position="532"/>
    </location>
</feature>
<keyword evidence="3" id="KW-1185">Reference proteome</keyword>
<dbReference type="STRING" id="1754192.A0A1Y1XL57"/>
<dbReference type="Proteomes" id="UP000193944">
    <property type="component" value="Unassembled WGS sequence"/>
</dbReference>